<dbReference type="Proteomes" id="UP001243364">
    <property type="component" value="Unassembled WGS sequence"/>
</dbReference>
<feature type="compositionally biased region" description="Basic residues" evidence="1">
    <location>
        <begin position="1"/>
        <end position="14"/>
    </location>
</feature>
<evidence type="ECO:0000259" key="2">
    <source>
        <dbReference type="Pfam" id="PF21348"/>
    </source>
</evidence>
<protein>
    <recommendedName>
        <fullName evidence="2">Rhamnogalacturonan lyase family 11 C-terminal domain-containing protein</fullName>
    </recommendedName>
</protein>
<feature type="region of interest" description="Disordered" evidence="1">
    <location>
        <begin position="1"/>
        <end position="36"/>
    </location>
</feature>
<dbReference type="EMBL" id="JAUSYA010000001">
    <property type="protein sequence ID" value="MDQ0687515.1"/>
    <property type="molecule type" value="Genomic_DNA"/>
</dbReference>
<organism evidence="3 4">
    <name type="scientific">Streptomyces achromogenes</name>
    <dbReference type="NCBI Taxonomy" id="67255"/>
    <lineage>
        <taxon>Bacteria</taxon>
        <taxon>Bacillati</taxon>
        <taxon>Actinomycetota</taxon>
        <taxon>Actinomycetes</taxon>
        <taxon>Kitasatosporales</taxon>
        <taxon>Streptomycetaceae</taxon>
        <taxon>Streptomyces</taxon>
    </lineage>
</organism>
<feature type="region of interest" description="Disordered" evidence="1">
    <location>
        <begin position="70"/>
        <end position="102"/>
    </location>
</feature>
<evidence type="ECO:0000256" key="1">
    <source>
        <dbReference type="SAM" id="MobiDB-lite"/>
    </source>
</evidence>
<dbReference type="Pfam" id="PF21348">
    <property type="entry name" value="RGL11_C"/>
    <property type="match status" value="1"/>
</dbReference>
<evidence type="ECO:0000313" key="3">
    <source>
        <dbReference type="EMBL" id="MDQ0687515.1"/>
    </source>
</evidence>
<feature type="compositionally biased region" description="Basic residues" evidence="1">
    <location>
        <begin position="27"/>
        <end position="36"/>
    </location>
</feature>
<dbReference type="InterPro" id="IPR034641">
    <property type="entry name" value="RGL11"/>
</dbReference>
<comment type="caution">
    <text evidence="3">The sequence shown here is derived from an EMBL/GenBank/DDBJ whole genome shotgun (WGS) entry which is preliminary data.</text>
</comment>
<proteinExistence type="predicted"/>
<feature type="compositionally biased region" description="Low complexity" evidence="1">
    <location>
        <begin position="70"/>
        <end position="81"/>
    </location>
</feature>
<reference evidence="3 4" key="1">
    <citation type="submission" date="2023-07" db="EMBL/GenBank/DDBJ databases">
        <title>Comparative genomics of wheat-associated soil bacteria to identify genetic determinants of phenazine resistance.</title>
        <authorList>
            <person name="Mouncey N."/>
        </authorList>
    </citation>
    <scope>NUCLEOTIDE SEQUENCE [LARGE SCALE GENOMIC DNA]</scope>
    <source>
        <strain evidence="3 4">W4I19-2</strain>
    </source>
</reference>
<sequence length="199" mass="21802">MQRPHPHPHAHPPRQSRPPRTEQPSRSRPRRHRRRRVVLTALACAAVLVGAGPTALGGGASPALELTRAGAAPPAATARQAEALDPRRERAHRQRQPGQLALARNRFRHRFLQCVPGRHEGDRDEAGATKGREPSSVNFLSWWDADPVRELLDGTHIDKYGPASDTRLLTGSGVHSNNSTKATPSLSGDILGDWREEVV</sequence>
<name>A0ABU0QA25_STRAH</name>
<accession>A0ABU0QA25</accession>
<dbReference type="PANTHER" id="PTHR43118">
    <property type="entry name" value="RHAMNOGALACTURONAN LYASE (EUROFUNG)"/>
    <property type="match status" value="1"/>
</dbReference>
<keyword evidence="4" id="KW-1185">Reference proteome</keyword>
<feature type="domain" description="Rhamnogalacturonan lyase family 11 C-terminal" evidence="2">
    <location>
        <begin position="131"/>
        <end position="199"/>
    </location>
</feature>
<gene>
    <name evidence="3" type="ORF">QFZ56_006478</name>
</gene>
<dbReference type="PANTHER" id="PTHR43118:SF1">
    <property type="entry name" value="RHAMNOGALACTURONAN LYASE (EUROFUNG)"/>
    <property type="match status" value="1"/>
</dbReference>
<dbReference type="InterPro" id="IPR049366">
    <property type="entry name" value="RGL11_C"/>
</dbReference>
<evidence type="ECO:0000313" key="4">
    <source>
        <dbReference type="Proteomes" id="UP001243364"/>
    </source>
</evidence>